<sequence>MEVYRYKERTEDLVDEVIAFCVSQLGKSYSLDFSHSSDDQKASWYCSLLVWAAYKNSGIDLESQHIWAHPGITPKEIRNSPKVYRVI</sequence>
<dbReference type="Pfam" id="PF05708">
    <property type="entry name" value="Peptidase_C92"/>
    <property type="match status" value="1"/>
</dbReference>
<dbReference type="SUPFAM" id="SSF54001">
    <property type="entry name" value="Cysteine proteinases"/>
    <property type="match status" value="1"/>
</dbReference>
<dbReference type="KEGG" id="vhy:G7082_03835"/>
<dbReference type="InterPro" id="IPR038765">
    <property type="entry name" value="Papain-like_cys_pep_sf"/>
</dbReference>
<dbReference type="RefSeq" id="WP_166033901.1">
    <property type="nucleotide sequence ID" value="NZ_CP049887.1"/>
</dbReference>
<proteinExistence type="predicted"/>
<evidence type="ECO:0000313" key="1">
    <source>
        <dbReference type="EMBL" id="QIL47729.1"/>
    </source>
</evidence>
<evidence type="ECO:0000313" key="2">
    <source>
        <dbReference type="Proteomes" id="UP000501747"/>
    </source>
</evidence>
<name>A0A6G8ARY2_9ENTE</name>
<dbReference type="Proteomes" id="UP000501747">
    <property type="component" value="Chromosome"/>
</dbReference>
<protein>
    <submittedName>
        <fullName evidence="1">Uncharacterized protein</fullName>
    </submittedName>
</protein>
<dbReference type="EMBL" id="CP049887">
    <property type="protein sequence ID" value="QIL47729.1"/>
    <property type="molecule type" value="Genomic_DNA"/>
</dbReference>
<dbReference type="AlphaFoldDB" id="A0A6G8ARY2"/>
<accession>A0A6G8ARY2</accession>
<dbReference type="Gene3D" id="3.90.1720.10">
    <property type="entry name" value="endopeptidase domain like (from Nostoc punctiforme)"/>
    <property type="match status" value="1"/>
</dbReference>
<gene>
    <name evidence="1" type="ORF">G7082_03835</name>
</gene>
<reference evidence="1 2" key="1">
    <citation type="submission" date="2020-03" db="EMBL/GenBank/DDBJ databases">
        <title>Vagococcus sp. nov., isolated from beetles.</title>
        <authorList>
            <person name="Hyun D.-W."/>
            <person name="Bae J.-W."/>
        </authorList>
    </citation>
    <scope>NUCLEOTIDE SEQUENCE [LARGE SCALE GENOMIC DNA]</scope>
    <source>
        <strain evidence="1 2">HDW17B</strain>
    </source>
</reference>
<organism evidence="1 2">
    <name type="scientific">Vagococcus hydrophili</name>
    <dbReference type="NCBI Taxonomy" id="2714947"/>
    <lineage>
        <taxon>Bacteria</taxon>
        <taxon>Bacillati</taxon>
        <taxon>Bacillota</taxon>
        <taxon>Bacilli</taxon>
        <taxon>Lactobacillales</taxon>
        <taxon>Enterococcaceae</taxon>
        <taxon>Vagococcus</taxon>
    </lineage>
</organism>
<dbReference type="InterPro" id="IPR024453">
    <property type="entry name" value="Peptidase_C92"/>
</dbReference>
<keyword evidence="2" id="KW-1185">Reference proteome</keyword>